<evidence type="ECO:0000256" key="1">
    <source>
        <dbReference type="SAM" id="SignalP"/>
    </source>
</evidence>
<evidence type="ECO:0008006" key="4">
    <source>
        <dbReference type="Google" id="ProtNLM"/>
    </source>
</evidence>
<dbReference type="RefSeq" id="WP_255913944.1">
    <property type="nucleotide sequence ID" value="NZ_JANFQO010000007.1"/>
</dbReference>
<keyword evidence="1" id="KW-0732">Signal</keyword>
<feature type="signal peptide" evidence="1">
    <location>
        <begin position="1"/>
        <end position="24"/>
    </location>
</feature>
<feature type="chain" id="PRO_5045839035" description="DUF3558 domain-containing protein" evidence="1">
    <location>
        <begin position="25"/>
        <end position="179"/>
    </location>
</feature>
<dbReference type="Proteomes" id="UP001165498">
    <property type="component" value="Unassembled WGS sequence"/>
</dbReference>
<protein>
    <recommendedName>
        <fullName evidence="4">DUF3558 domain-containing protein</fullName>
    </recommendedName>
</protein>
<organism evidence="2 3">
    <name type="scientific">Tahibacter harae</name>
    <dbReference type="NCBI Taxonomy" id="2963937"/>
    <lineage>
        <taxon>Bacteria</taxon>
        <taxon>Pseudomonadati</taxon>
        <taxon>Pseudomonadota</taxon>
        <taxon>Gammaproteobacteria</taxon>
        <taxon>Lysobacterales</taxon>
        <taxon>Rhodanobacteraceae</taxon>
        <taxon>Tahibacter</taxon>
    </lineage>
</organism>
<proteinExistence type="predicted"/>
<dbReference type="EMBL" id="JANFQO010000007">
    <property type="protein sequence ID" value="MCQ4164924.1"/>
    <property type="molecule type" value="Genomic_DNA"/>
</dbReference>
<gene>
    <name evidence="2" type="ORF">NM961_09405</name>
</gene>
<sequence length="179" mass="19534">MNRPGSHCLVLLVLPALSSCTLRAASSEDQLCSRIAAFAASVKPGESHSVVLRGGWGGDTPETLMTHDCRHFGYAPGKALCAYLLPNTSWEFGSHNASRAAECLDSADRRAFIDRVDTYDWPVGITSSLSRLTDKSVQITVRIEREQPPEGRLSELSVLTLSAVRQIRAVNERLDPTKP</sequence>
<accession>A0ABT1QRK8</accession>
<comment type="caution">
    <text evidence="2">The sequence shown here is derived from an EMBL/GenBank/DDBJ whole genome shotgun (WGS) entry which is preliminary data.</text>
</comment>
<dbReference type="PROSITE" id="PS51257">
    <property type="entry name" value="PROKAR_LIPOPROTEIN"/>
    <property type="match status" value="1"/>
</dbReference>
<evidence type="ECO:0000313" key="3">
    <source>
        <dbReference type="Proteomes" id="UP001165498"/>
    </source>
</evidence>
<evidence type="ECO:0000313" key="2">
    <source>
        <dbReference type="EMBL" id="MCQ4164924.1"/>
    </source>
</evidence>
<keyword evidence="3" id="KW-1185">Reference proteome</keyword>
<name>A0ABT1QRK8_9GAMM</name>
<reference evidence="2" key="1">
    <citation type="submission" date="2022-07" db="EMBL/GenBank/DDBJ databases">
        <title>Tahibacter sp., a new gammaproteobacterium isolated from the silt sample collected at pig farm.</title>
        <authorList>
            <person name="Chen H."/>
        </authorList>
    </citation>
    <scope>NUCLEOTIDE SEQUENCE</scope>
    <source>
        <strain evidence="2">P2K</strain>
    </source>
</reference>